<proteinExistence type="predicted"/>
<reference evidence="3 4" key="1">
    <citation type="submission" date="2018-05" db="EMBL/GenBank/DDBJ databases">
        <title>Genomic Encyclopedia of Type Strains, Phase IV (KMG-IV): sequencing the most valuable type-strain genomes for metagenomic binning, comparative biology and taxonomic classification.</title>
        <authorList>
            <person name="Goeker M."/>
        </authorList>
    </citation>
    <scope>NUCLEOTIDE SEQUENCE [LARGE SCALE GENOMIC DNA]</scope>
    <source>
        <strain evidence="3 4">DSM 100333</strain>
    </source>
</reference>
<keyword evidence="1" id="KW-0732">Signal</keyword>
<dbReference type="OrthoDB" id="9813478at2"/>
<dbReference type="PANTHER" id="PTHR41775:SF1">
    <property type="entry name" value="PEPTIDASE M6-LIKE DOMAIN-CONTAINING PROTEIN"/>
    <property type="match status" value="1"/>
</dbReference>
<name>A0A2U0U6W9_9BACT</name>
<dbReference type="AlphaFoldDB" id="A0A2U0U6W9"/>
<keyword evidence="4" id="KW-1185">Reference proteome</keyword>
<dbReference type="PANTHER" id="PTHR41775">
    <property type="entry name" value="SECRETED PROTEIN-RELATED"/>
    <property type="match status" value="1"/>
</dbReference>
<feature type="signal peptide" evidence="1">
    <location>
        <begin position="1"/>
        <end position="20"/>
    </location>
</feature>
<evidence type="ECO:0000313" key="3">
    <source>
        <dbReference type="EMBL" id="PVX53348.1"/>
    </source>
</evidence>
<dbReference type="SUPFAM" id="SSF55486">
    <property type="entry name" value="Metalloproteases ('zincins'), catalytic domain"/>
    <property type="match status" value="1"/>
</dbReference>
<feature type="chain" id="PRO_5015625767" evidence="1">
    <location>
        <begin position="21"/>
        <end position="577"/>
    </location>
</feature>
<dbReference type="GO" id="GO:0006508">
    <property type="term" value="P:proteolysis"/>
    <property type="evidence" value="ECO:0007669"/>
    <property type="project" value="InterPro"/>
</dbReference>
<comment type="caution">
    <text evidence="3">The sequence shown here is derived from an EMBL/GenBank/DDBJ whole genome shotgun (WGS) entry which is preliminary data.</text>
</comment>
<sequence length="577" mass="64394">MKKSLLILLVAIFDTLCAHAHKAWPYPMTFVQSNGTTITVQLHGDDTFSWYTDMNGNILERHGNDFKKLSVDPTTYLTRARQATRARAMRREPIATSTAIFPHTGSPKVLVILAEYQDKKFALKNPRASFEQYFNATDGHPRNLGNGENRNYGSVKQYFMAQSNGRFCPQFDIQGPITLPEKMAYYGGTDPNGQGERHIQLLKDACAAVDGTVDFAPYDQDNDGNIDLVYVVYAGQGQSSGGAVETMWPKRFLGFSDVKFDGKGVNQGGISNELYGQSTDQINGIGLFCHEFSHCLGLPDFYPTTLDDTHDNQGMEDWDLMDGGEYVGGGFCPTAYTAWEREAMGWDHIPTLTEAAHVRLDGSVSGGTNAVKVVNPNDANEYFVLQLFEDKGWNKRMAWYKGKDNVVYDPSTKGLLIYHVNYDANLFSLMANDVNNEVGKPRMTVVPADGRLVSSYSIGKKTSGNTISRLDYAKQVNGDIFRVDDEHADSTFRQSMDLPNAKWRVSAPDMPVYNITYKDDCVYIDYLKHLKPSGIAERHIDPSLAKMIYTIDGRRMGTSIEALPKGVYIRGGKKFVK</sequence>
<dbReference type="InterPro" id="IPR008757">
    <property type="entry name" value="Peptidase_M6-like_domain"/>
</dbReference>
<evidence type="ECO:0000256" key="1">
    <source>
        <dbReference type="SAM" id="SignalP"/>
    </source>
</evidence>
<dbReference type="NCBIfam" id="TIGR03296">
    <property type="entry name" value="M6dom_TIGR03296"/>
    <property type="match status" value="1"/>
</dbReference>
<evidence type="ECO:0000259" key="2">
    <source>
        <dbReference type="Pfam" id="PF05547"/>
    </source>
</evidence>
<dbReference type="RefSeq" id="WP_116616733.1">
    <property type="nucleotide sequence ID" value="NZ_QENY01000013.1"/>
</dbReference>
<dbReference type="EMBL" id="QENY01000013">
    <property type="protein sequence ID" value="PVX53348.1"/>
    <property type="molecule type" value="Genomic_DNA"/>
</dbReference>
<gene>
    <name evidence="3" type="ORF">C7379_11310</name>
</gene>
<dbReference type="Proteomes" id="UP000245870">
    <property type="component" value="Unassembled WGS sequence"/>
</dbReference>
<dbReference type="Pfam" id="PF05547">
    <property type="entry name" value="Peptidase_M6"/>
    <property type="match status" value="1"/>
</dbReference>
<feature type="domain" description="Peptidase M6-like" evidence="2">
    <location>
        <begin position="107"/>
        <end position="342"/>
    </location>
</feature>
<organism evidence="3 4">
    <name type="scientific">Hallella colorans</name>
    <dbReference type="NCBI Taxonomy" id="1703337"/>
    <lineage>
        <taxon>Bacteria</taxon>
        <taxon>Pseudomonadati</taxon>
        <taxon>Bacteroidota</taxon>
        <taxon>Bacteroidia</taxon>
        <taxon>Bacteroidales</taxon>
        <taxon>Prevotellaceae</taxon>
        <taxon>Hallella</taxon>
    </lineage>
</organism>
<dbReference type="GO" id="GO:0008233">
    <property type="term" value="F:peptidase activity"/>
    <property type="evidence" value="ECO:0007669"/>
    <property type="project" value="InterPro"/>
</dbReference>
<evidence type="ECO:0000313" key="4">
    <source>
        <dbReference type="Proteomes" id="UP000245870"/>
    </source>
</evidence>
<accession>A0A2U0U6W9</accession>
<protein>
    <submittedName>
        <fullName evidence="3">Immune inhibitor A</fullName>
    </submittedName>
</protein>